<keyword evidence="10" id="KW-1185">Reference proteome</keyword>
<feature type="active site" description="Proton acceptor" evidence="8">
    <location>
        <position position="252"/>
    </location>
</feature>
<reference evidence="9" key="1">
    <citation type="submission" date="2023-07" db="EMBL/GenBank/DDBJ databases">
        <title>Sequencing the genomes of 1000 actinobacteria strains.</title>
        <authorList>
            <person name="Klenk H.-P."/>
        </authorList>
    </citation>
    <scope>NUCLEOTIDE SEQUENCE</scope>
    <source>
        <strain evidence="9">DSM 107476</strain>
    </source>
</reference>
<keyword evidence="8" id="KW-0464">Manganese</keyword>
<feature type="binding site" evidence="8">
    <location>
        <position position="90"/>
    </location>
    <ligand>
        <name>ATP</name>
        <dbReference type="ChEBI" id="CHEBI:30616"/>
    </ligand>
</feature>
<feature type="binding site" evidence="8">
    <location>
        <position position="91"/>
    </location>
    <ligand>
        <name>ATP</name>
        <dbReference type="ChEBI" id="CHEBI:30616"/>
    </ligand>
</feature>
<feature type="binding site" evidence="8">
    <location>
        <position position="112"/>
    </location>
    <ligand>
        <name>ATP</name>
        <dbReference type="ChEBI" id="CHEBI:30616"/>
    </ligand>
</feature>
<comment type="catalytic activity">
    <reaction evidence="8">
        <text>L-tyrosyl-[protein] + ATP = O-(5'-adenylyl)-L-tyrosyl-[protein] + diphosphate</text>
        <dbReference type="Rhea" id="RHEA:54288"/>
        <dbReference type="Rhea" id="RHEA-COMP:10136"/>
        <dbReference type="Rhea" id="RHEA-COMP:13846"/>
        <dbReference type="ChEBI" id="CHEBI:30616"/>
        <dbReference type="ChEBI" id="CHEBI:33019"/>
        <dbReference type="ChEBI" id="CHEBI:46858"/>
        <dbReference type="ChEBI" id="CHEBI:83624"/>
        <dbReference type="EC" id="2.7.7.108"/>
    </reaction>
</comment>
<comment type="catalytic activity">
    <reaction evidence="8">
        <text>L-histidyl-[protein] + UTP = N(tele)-(5'-uridylyl)-L-histidyl-[protein] + diphosphate</text>
        <dbReference type="Rhea" id="RHEA:83891"/>
        <dbReference type="Rhea" id="RHEA-COMP:9745"/>
        <dbReference type="Rhea" id="RHEA-COMP:20239"/>
        <dbReference type="ChEBI" id="CHEBI:29979"/>
        <dbReference type="ChEBI" id="CHEBI:33019"/>
        <dbReference type="ChEBI" id="CHEBI:46398"/>
        <dbReference type="ChEBI" id="CHEBI:233474"/>
    </reaction>
</comment>
<comment type="catalytic activity">
    <reaction evidence="8">
        <text>L-seryl-[protein] + ATP = 3-O-(5'-adenylyl)-L-seryl-[protein] + diphosphate</text>
        <dbReference type="Rhea" id="RHEA:58120"/>
        <dbReference type="Rhea" id="RHEA-COMP:9863"/>
        <dbReference type="Rhea" id="RHEA-COMP:15073"/>
        <dbReference type="ChEBI" id="CHEBI:29999"/>
        <dbReference type="ChEBI" id="CHEBI:30616"/>
        <dbReference type="ChEBI" id="CHEBI:33019"/>
        <dbReference type="ChEBI" id="CHEBI:142516"/>
        <dbReference type="EC" id="2.7.7.108"/>
    </reaction>
</comment>
<comment type="caution">
    <text evidence="9">The sequence shown here is derived from an EMBL/GenBank/DDBJ whole genome shotgun (WGS) entry which is preliminary data.</text>
</comment>
<comment type="catalytic activity">
    <reaction evidence="8">
        <text>L-seryl-[protein] + UTP = O-(5'-uridylyl)-L-seryl-[protein] + diphosphate</text>
        <dbReference type="Rhea" id="RHEA:64604"/>
        <dbReference type="Rhea" id="RHEA-COMP:9863"/>
        <dbReference type="Rhea" id="RHEA-COMP:16635"/>
        <dbReference type="ChEBI" id="CHEBI:29999"/>
        <dbReference type="ChEBI" id="CHEBI:33019"/>
        <dbReference type="ChEBI" id="CHEBI:46398"/>
        <dbReference type="ChEBI" id="CHEBI:156051"/>
    </reaction>
</comment>
<accession>A0ABU1ZZA0</accession>
<evidence type="ECO:0000256" key="7">
    <source>
        <dbReference type="ARBA" id="ARBA00022842"/>
    </source>
</evidence>
<keyword evidence="7 8" id="KW-0460">Magnesium</keyword>
<evidence type="ECO:0000313" key="9">
    <source>
        <dbReference type="EMBL" id="MDR7329577.1"/>
    </source>
</evidence>
<evidence type="ECO:0000256" key="5">
    <source>
        <dbReference type="ARBA" id="ARBA00022741"/>
    </source>
</evidence>
<dbReference type="RefSeq" id="WP_290194488.1">
    <property type="nucleotide sequence ID" value="NZ_CP047654.1"/>
</dbReference>
<evidence type="ECO:0000256" key="2">
    <source>
        <dbReference type="ARBA" id="ARBA00022679"/>
    </source>
</evidence>
<feature type="binding site" evidence="8">
    <location>
        <position position="262"/>
    </location>
    <ligand>
        <name>ATP</name>
        <dbReference type="ChEBI" id="CHEBI:30616"/>
    </ligand>
</feature>
<dbReference type="InterPro" id="IPR003846">
    <property type="entry name" value="SelO"/>
</dbReference>
<evidence type="ECO:0000256" key="8">
    <source>
        <dbReference type="HAMAP-Rule" id="MF_00692"/>
    </source>
</evidence>
<evidence type="ECO:0000256" key="6">
    <source>
        <dbReference type="ARBA" id="ARBA00022840"/>
    </source>
</evidence>
<feature type="binding site" evidence="8">
    <location>
        <position position="124"/>
    </location>
    <ligand>
        <name>ATP</name>
        <dbReference type="ChEBI" id="CHEBI:30616"/>
    </ligand>
</feature>
<comment type="similarity">
    <text evidence="1 8">Belongs to the SELO family.</text>
</comment>
<keyword evidence="4 8" id="KW-0479">Metal-binding</keyword>
<feature type="binding site" evidence="8">
    <location>
        <position position="253"/>
    </location>
    <ligand>
        <name>Mg(2+)</name>
        <dbReference type="ChEBI" id="CHEBI:18420"/>
    </ligand>
</feature>
<proteinExistence type="inferred from homology"/>
<feature type="binding site" evidence="8">
    <location>
        <position position="175"/>
    </location>
    <ligand>
        <name>ATP</name>
        <dbReference type="ChEBI" id="CHEBI:30616"/>
    </ligand>
</feature>
<evidence type="ECO:0000256" key="1">
    <source>
        <dbReference type="ARBA" id="ARBA00009747"/>
    </source>
</evidence>
<evidence type="ECO:0000313" key="10">
    <source>
        <dbReference type="Proteomes" id="UP001180840"/>
    </source>
</evidence>
<dbReference type="PANTHER" id="PTHR32057:SF14">
    <property type="entry name" value="PROTEIN ADENYLYLTRANSFERASE SELO, MITOCHONDRIAL"/>
    <property type="match status" value="1"/>
</dbReference>
<comment type="catalytic activity">
    <reaction evidence="8">
        <text>L-tyrosyl-[protein] + UTP = O-(5'-uridylyl)-L-tyrosyl-[protein] + diphosphate</text>
        <dbReference type="Rhea" id="RHEA:83887"/>
        <dbReference type="Rhea" id="RHEA-COMP:10136"/>
        <dbReference type="Rhea" id="RHEA-COMP:20238"/>
        <dbReference type="ChEBI" id="CHEBI:33019"/>
        <dbReference type="ChEBI" id="CHEBI:46398"/>
        <dbReference type="ChEBI" id="CHEBI:46858"/>
        <dbReference type="ChEBI" id="CHEBI:90602"/>
    </reaction>
</comment>
<keyword evidence="6 8" id="KW-0067">ATP-binding</keyword>
<evidence type="ECO:0000256" key="4">
    <source>
        <dbReference type="ARBA" id="ARBA00022723"/>
    </source>
</evidence>
<feature type="binding site" evidence="8">
    <location>
        <position position="262"/>
    </location>
    <ligand>
        <name>Mg(2+)</name>
        <dbReference type="ChEBI" id="CHEBI:18420"/>
    </ligand>
</feature>
<organism evidence="9 10">
    <name type="scientific">Corynebacterium guangdongense</name>
    <dbReference type="NCBI Taxonomy" id="1783348"/>
    <lineage>
        <taxon>Bacteria</taxon>
        <taxon>Bacillati</taxon>
        <taxon>Actinomycetota</taxon>
        <taxon>Actinomycetes</taxon>
        <taxon>Mycobacteriales</taxon>
        <taxon>Corynebacteriaceae</taxon>
        <taxon>Corynebacterium</taxon>
    </lineage>
</organism>
<gene>
    <name evidence="8" type="primary">ydiU</name>
    <name evidence="8" type="synonym">selO</name>
    <name evidence="9" type="ORF">J2S39_001253</name>
</gene>
<evidence type="ECO:0000256" key="3">
    <source>
        <dbReference type="ARBA" id="ARBA00022695"/>
    </source>
</evidence>
<keyword evidence="5 8" id="KW-0547">Nucleotide-binding</keyword>
<keyword evidence="2 8" id="KW-0808">Transferase</keyword>
<protein>
    <recommendedName>
        <fullName evidence="8">Protein nucleotidyltransferase YdiU</fullName>
        <ecNumber evidence="8">2.7.7.-</ecNumber>
    </recommendedName>
    <alternativeName>
        <fullName evidence="8">Protein adenylyltransferase YdiU</fullName>
        <ecNumber evidence="8">2.7.7.108</ecNumber>
    </alternativeName>
    <alternativeName>
        <fullName evidence="8">Protein uridylyltransferase YdiU</fullName>
        <ecNumber evidence="8">2.7.7.-</ecNumber>
    </alternativeName>
</protein>
<comment type="function">
    <text evidence="8">Nucleotidyltransferase involved in the post-translational modification of proteins. It can catalyze the addition of adenosine monophosphate (AMP) or uridine monophosphate (UMP) to a protein, resulting in modifications known as AMPylation and UMPylation.</text>
</comment>
<dbReference type="Proteomes" id="UP001180840">
    <property type="component" value="Unassembled WGS sequence"/>
</dbReference>
<keyword evidence="3 8" id="KW-0548">Nucleotidyltransferase</keyword>
<sequence>MSPGFTLHSDFATAFPELVVDSRAERQPDPQLVVLNDPLAEELGLDTDWLRTAEGLAFLTGQETVPGSRPVAMGYAGHQFGQLSPRLGDGRALLLGELELADSHRLVDIHLKGSGPTVFSRGGDGRGALGPMLREFLMSEAMHALGVPTTRALAVVSTGRRIMREGAVPGALLVRVASSHLRVGTVQFARLSDRSEELDLVARLLDYARDRHHPHVARGDHAGFFRAVRDAQLATVAQWMRLGFVHGVMNTDNTTLSGETIDYGPCAFTDAYDHRAYYSSIDTGGRYAFGNQPGILGWNLARLAEAMIPLLELDRAQELMAEFPDRWEAARRTEAARTLGVDAGDPVVAGFLDWLPEARPDIQTLGRALVDAADNAPAGLAGLVGDAAWAQEWHTRAVDVEALAAVNPVYIPRNHLVDAALRDAVDGDFGAYERLLQAVTNPFEAGPVMPELIGPAPGDFGPFVTYCGT</sequence>
<comment type="catalytic activity">
    <reaction evidence="8">
        <text>L-threonyl-[protein] + ATP = 3-O-(5'-adenylyl)-L-threonyl-[protein] + diphosphate</text>
        <dbReference type="Rhea" id="RHEA:54292"/>
        <dbReference type="Rhea" id="RHEA-COMP:11060"/>
        <dbReference type="Rhea" id="RHEA-COMP:13847"/>
        <dbReference type="ChEBI" id="CHEBI:30013"/>
        <dbReference type="ChEBI" id="CHEBI:30616"/>
        <dbReference type="ChEBI" id="CHEBI:33019"/>
        <dbReference type="ChEBI" id="CHEBI:138113"/>
        <dbReference type="EC" id="2.7.7.108"/>
    </reaction>
</comment>
<feature type="binding site" evidence="8">
    <location>
        <position position="182"/>
    </location>
    <ligand>
        <name>ATP</name>
        <dbReference type="ChEBI" id="CHEBI:30616"/>
    </ligand>
</feature>
<dbReference type="PANTHER" id="PTHR32057">
    <property type="entry name" value="PROTEIN ADENYLYLTRANSFERASE SELO, MITOCHONDRIAL"/>
    <property type="match status" value="1"/>
</dbReference>
<name>A0ABU1ZZA0_9CORY</name>
<comment type="cofactor">
    <cofactor evidence="8">
        <name>Mg(2+)</name>
        <dbReference type="ChEBI" id="CHEBI:18420"/>
    </cofactor>
    <cofactor evidence="8">
        <name>Mn(2+)</name>
        <dbReference type="ChEBI" id="CHEBI:29035"/>
    </cofactor>
</comment>
<feature type="binding site" evidence="8">
    <location>
        <position position="125"/>
    </location>
    <ligand>
        <name>ATP</name>
        <dbReference type="ChEBI" id="CHEBI:30616"/>
    </ligand>
</feature>
<dbReference type="Pfam" id="PF02696">
    <property type="entry name" value="SelO"/>
    <property type="match status" value="1"/>
</dbReference>
<dbReference type="EC" id="2.7.7.108" evidence="8"/>
<dbReference type="EC" id="2.7.7.-" evidence="8"/>
<feature type="binding site" evidence="8">
    <location>
        <position position="88"/>
    </location>
    <ligand>
        <name>ATP</name>
        <dbReference type="ChEBI" id="CHEBI:30616"/>
    </ligand>
</feature>
<dbReference type="EMBL" id="JAVDXZ010000001">
    <property type="protein sequence ID" value="MDR7329577.1"/>
    <property type="molecule type" value="Genomic_DNA"/>
</dbReference>
<dbReference type="HAMAP" id="MF_00692">
    <property type="entry name" value="SelO"/>
    <property type="match status" value="1"/>
</dbReference>